<feature type="region of interest" description="Disordered" evidence="1">
    <location>
        <begin position="246"/>
        <end position="299"/>
    </location>
</feature>
<proteinExistence type="predicted"/>
<feature type="compositionally biased region" description="Low complexity" evidence="1">
    <location>
        <begin position="54"/>
        <end position="71"/>
    </location>
</feature>
<keyword evidence="2" id="KW-1133">Transmembrane helix</keyword>
<feature type="region of interest" description="Disordered" evidence="1">
    <location>
        <begin position="376"/>
        <end position="451"/>
    </location>
</feature>
<feature type="region of interest" description="Disordered" evidence="1">
    <location>
        <begin position="51"/>
        <end position="71"/>
    </location>
</feature>
<feature type="compositionally biased region" description="Basic and acidic residues" evidence="1">
    <location>
        <begin position="511"/>
        <end position="540"/>
    </location>
</feature>
<keyword evidence="4" id="KW-1185">Reference proteome</keyword>
<evidence type="ECO:0000256" key="2">
    <source>
        <dbReference type="SAM" id="Phobius"/>
    </source>
</evidence>
<feature type="region of interest" description="Disordered" evidence="1">
    <location>
        <begin position="501"/>
        <end position="544"/>
    </location>
</feature>
<feature type="region of interest" description="Disordered" evidence="1">
    <location>
        <begin position="592"/>
        <end position="663"/>
    </location>
</feature>
<evidence type="ECO:0000313" key="3">
    <source>
        <dbReference type="EMBL" id="KAF9511051.1"/>
    </source>
</evidence>
<accession>A0A9P6AUE2</accession>
<feature type="compositionally biased region" description="Basic residues" evidence="1">
    <location>
        <begin position="427"/>
        <end position="437"/>
    </location>
</feature>
<feature type="compositionally biased region" description="Polar residues" evidence="1">
    <location>
        <begin position="250"/>
        <end position="263"/>
    </location>
</feature>
<dbReference type="AlphaFoldDB" id="A0A9P6AUE2"/>
<keyword evidence="2" id="KW-0472">Membrane</keyword>
<keyword evidence="2" id="KW-0812">Transmembrane</keyword>
<dbReference type="Proteomes" id="UP000886523">
    <property type="component" value="Unassembled WGS sequence"/>
</dbReference>
<gene>
    <name evidence="3" type="ORF">BS47DRAFT_1487113</name>
</gene>
<feature type="compositionally biased region" description="Low complexity" evidence="1">
    <location>
        <begin position="381"/>
        <end position="398"/>
    </location>
</feature>
<dbReference type="EMBL" id="MU129006">
    <property type="protein sequence ID" value="KAF9511051.1"/>
    <property type="molecule type" value="Genomic_DNA"/>
</dbReference>
<evidence type="ECO:0000313" key="4">
    <source>
        <dbReference type="Proteomes" id="UP000886523"/>
    </source>
</evidence>
<reference evidence="3" key="1">
    <citation type="journal article" date="2020" name="Nat. Commun.">
        <title>Large-scale genome sequencing of mycorrhizal fungi provides insights into the early evolution of symbiotic traits.</title>
        <authorList>
            <person name="Miyauchi S."/>
            <person name="Kiss E."/>
            <person name="Kuo A."/>
            <person name="Drula E."/>
            <person name="Kohler A."/>
            <person name="Sanchez-Garcia M."/>
            <person name="Morin E."/>
            <person name="Andreopoulos B."/>
            <person name="Barry K.W."/>
            <person name="Bonito G."/>
            <person name="Buee M."/>
            <person name="Carver A."/>
            <person name="Chen C."/>
            <person name="Cichocki N."/>
            <person name="Clum A."/>
            <person name="Culley D."/>
            <person name="Crous P.W."/>
            <person name="Fauchery L."/>
            <person name="Girlanda M."/>
            <person name="Hayes R.D."/>
            <person name="Keri Z."/>
            <person name="LaButti K."/>
            <person name="Lipzen A."/>
            <person name="Lombard V."/>
            <person name="Magnuson J."/>
            <person name="Maillard F."/>
            <person name="Murat C."/>
            <person name="Nolan M."/>
            <person name="Ohm R.A."/>
            <person name="Pangilinan J."/>
            <person name="Pereira M.F."/>
            <person name="Perotto S."/>
            <person name="Peter M."/>
            <person name="Pfister S."/>
            <person name="Riley R."/>
            <person name="Sitrit Y."/>
            <person name="Stielow J.B."/>
            <person name="Szollosi G."/>
            <person name="Zifcakova L."/>
            <person name="Stursova M."/>
            <person name="Spatafora J.W."/>
            <person name="Tedersoo L."/>
            <person name="Vaario L.M."/>
            <person name="Yamada A."/>
            <person name="Yan M."/>
            <person name="Wang P."/>
            <person name="Xu J."/>
            <person name="Bruns T."/>
            <person name="Baldrian P."/>
            <person name="Vilgalys R."/>
            <person name="Dunand C."/>
            <person name="Henrissat B."/>
            <person name="Grigoriev I.V."/>
            <person name="Hibbett D."/>
            <person name="Nagy L.G."/>
            <person name="Martin F.M."/>
        </authorList>
    </citation>
    <scope>NUCLEOTIDE SEQUENCE</scope>
    <source>
        <strain evidence="3">UP504</strain>
    </source>
</reference>
<organism evidence="3 4">
    <name type="scientific">Hydnum rufescens UP504</name>
    <dbReference type="NCBI Taxonomy" id="1448309"/>
    <lineage>
        <taxon>Eukaryota</taxon>
        <taxon>Fungi</taxon>
        <taxon>Dikarya</taxon>
        <taxon>Basidiomycota</taxon>
        <taxon>Agaricomycotina</taxon>
        <taxon>Agaricomycetes</taxon>
        <taxon>Cantharellales</taxon>
        <taxon>Hydnaceae</taxon>
        <taxon>Hydnum</taxon>
    </lineage>
</organism>
<protein>
    <submittedName>
        <fullName evidence="3">Uncharacterized protein</fullName>
    </submittedName>
</protein>
<feature type="transmembrane region" description="Helical" evidence="2">
    <location>
        <begin position="151"/>
        <end position="174"/>
    </location>
</feature>
<evidence type="ECO:0000256" key="1">
    <source>
        <dbReference type="SAM" id="MobiDB-lite"/>
    </source>
</evidence>
<comment type="caution">
    <text evidence="3">The sequence shown here is derived from an EMBL/GenBank/DDBJ whole genome shotgun (WGS) entry which is preliminary data.</text>
</comment>
<sequence length="663" mass="72514">MSPTQTALAGHPVPSTALLGVLREMAPPQPTLLLPFLLPVNGAYRRKRDIDIDSTSSSSSSRSGFQTSTSLSRMAPGCLTSAGNFTAKSDAIATCSSCKEPPPIHPLGDNDPDNPTQTATATVPSISTHPAVDISSLPKGWQPKEPRTKLYPIPVIVTCSIFLAIVIVVTIWLCSISRRRRRVRLHAMDVESRSKIKQIAMDDDDNASESAQDPNDVWAFGHSTSRLVATKPRRLRFRGAWYRPRKSRRQLNVQPSTPQNDVLHNQADDEEMPPSVSPHSRPPTPTTPHHFRPSSNLSALHRRHSPPTYAFHQIANVRSTLDSHEGDDDSFHAVSHHDDALSLSLPATRHQYQEGHVATDDKATLARRAQMCTVPLPSLPPHSEIPSGSSIPIPAAPEWTDDLDFPPAPESEPTDGLASDPEFTHPDHRHGGRRTASPHRAAESSSSGKILEDIIRLPDDDDGLDDDGILRLIAQEEGKISPPPPWAQRSLDVAYAPSITLPPPPPPHPSITREHARLRLSHSRERTLGHENNADDQKNEIEEEETFHRALGLSIPYLPSSTPSLPSLSITHSSLHDSQSFDPHFSSILSSLPQYLHPPGSDIDVEPKNGTDGSSTPPDDSPIAVVRRHSAVPSAPPLEDDDDELASHRPSPSAPPMQEEEYR</sequence>
<name>A0A9P6AUE2_9AGAM</name>